<dbReference type="Proteomes" id="UP000242616">
    <property type="component" value="Unassembled WGS sequence"/>
</dbReference>
<comment type="caution">
    <text evidence="3">The sequence shown here is derived from an EMBL/GenBank/DDBJ whole genome shotgun (WGS) entry which is preliminary data.</text>
</comment>
<keyword evidence="3" id="KW-0808">Transferase</keyword>
<proteinExistence type="predicted"/>
<dbReference type="RefSeq" id="WP_077198269.1">
    <property type="nucleotide sequence ID" value="NZ_LBFC01000018.1"/>
</dbReference>
<dbReference type="InterPro" id="IPR028098">
    <property type="entry name" value="Glyco_trans_4-like_N"/>
</dbReference>
<accession>A0ABX3II77</accession>
<gene>
    <name evidence="3" type="ORF">XJ44_04895</name>
</gene>
<evidence type="ECO:0000313" key="3">
    <source>
        <dbReference type="EMBL" id="ONN27130.1"/>
    </source>
</evidence>
<protein>
    <submittedName>
        <fullName evidence="3">Glycosyl transferase family 1</fullName>
    </submittedName>
</protein>
<evidence type="ECO:0000313" key="4">
    <source>
        <dbReference type="Proteomes" id="UP000242616"/>
    </source>
</evidence>
<reference evidence="3 4" key="1">
    <citation type="submission" date="2015-06" db="EMBL/GenBank/DDBJ databases">
        <title>Genome sequencing of Thermotogales isolates from hydrothermal vents.</title>
        <authorList>
            <person name="Haverkamp T.H."/>
            <person name="Kublanov I.V."/>
            <person name="Nesbo C.L."/>
        </authorList>
    </citation>
    <scope>NUCLEOTIDE SEQUENCE [LARGE SCALE GENOMIC DNA]</scope>
    <source>
        <strain evidence="4">ik275mar</strain>
    </source>
</reference>
<keyword evidence="4" id="KW-1185">Reference proteome</keyword>
<sequence length="362" mass="43336">MKIFIIGYTHVKDDKRVFKTVELLSRKHEVIYQYLSTNKEESYRKNNITYIPLKISNTLGRRTRFENIKNLVKFDKKIINLIKNVEYDILYLHYFLVMFPLKAFKIAKRKGKTVVYDVHEYHPENHLKNFKGIKKTLKENFMWYILRKQFFLSDKLIFVSKEMQLDMFKKTDVKKPYLIVPNYANILLKSKKAKEIAFVGKTPRNIRFEKEIIKKLFSFGFSFKIIGMDSEYFKDIPHEYTSFLPYEKMMKELSMASFSLISYKSFGSETKNYQYSFPHKFFDSIAANTPVIVNERFISMSKEVEKHGLGVIINPENVEKSVDKIVNAYENYEVILKNIEKYKKLYVWDKEKEENFVNFVTK</sequence>
<dbReference type="Gene3D" id="3.40.50.2000">
    <property type="entry name" value="Glycogen Phosphorylase B"/>
    <property type="match status" value="1"/>
</dbReference>
<organism evidence="3 4">
    <name type="scientific">Thermosipho affectus</name>
    <dbReference type="NCBI Taxonomy" id="660294"/>
    <lineage>
        <taxon>Bacteria</taxon>
        <taxon>Thermotogati</taxon>
        <taxon>Thermotogota</taxon>
        <taxon>Thermotogae</taxon>
        <taxon>Thermotogales</taxon>
        <taxon>Fervidobacteriaceae</taxon>
        <taxon>Thermosipho</taxon>
    </lineage>
</organism>
<dbReference type="Pfam" id="PF26337">
    <property type="entry name" value="Gtf3_C"/>
    <property type="match status" value="1"/>
</dbReference>
<name>A0ABX3II77_9BACT</name>
<dbReference type="Pfam" id="PF13439">
    <property type="entry name" value="Glyco_transf_4"/>
    <property type="match status" value="1"/>
</dbReference>
<dbReference type="GO" id="GO:0016740">
    <property type="term" value="F:transferase activity"/>
    <property type="evidence" value="ECO:0007669"/>
    <property type="project" value="UniProtKB-KW"/>
</dbReference>
<dbReference type="InterPro" id="IPR058592">
    <property type="entry name" value="Gtf3_C"/>
</dbReference>
<feature type="domain" description="Glycosyltransferase subfamily 4-like N-terminal" evidence="1">
    <location>
        <begin position="22"/>
        <end position="182"/>
    </location>
</feature>
<feature type="domain" description="Glucosyltransferase 3-like C-terminal" evidence="2">
    <location>
        <begin position="221"/>
        <end position="344"/>
    </location>
</feature>
<evidence type="ECO:0000259" key="1">
    <source>
        <dbReference type="Pfam" id="PF13439"/>
    </source>
</evidence>
<evidence type="ECO:0000259" key="2">
    <source>
        <dbReference type="Pfam" id="PF26337"/>
    </source>
</evidence>
<dbReference type="EMBL" id="LBFC01000018">
    <property type="protein sequence ID" value="ONN27130.1"/>
    <property type="molecule type" value="Genomic_DNA"/>
</dbReference>
<dbReference type="SUPFAM" id="SSF53756">
    <property type="entry name" value="UDP-Glycosyltransferase/glycogen phosphorylase"/>
    <property type="match status" value="1"/>
</dbReference>